<evidence type="ECO:0000313" key="2">
    <source>
        <dbReference type="Proteomes" id="UP000799750"/>
    </source>
</evidence>
<sequence length="368" mass="42178">MGKSKRYYAAMAKWSKSKIRSIPEGVDFILRLPDELLEEILILSTPRRGSHFFFPRYQAWLNLLLVCKRISRIVHPLLYEVICFGYNEFYLIPRSKAMECFYRSLRGNPKLALLCKHVEIHLPVTPDLRDLRDCINFLELTNPKKAVLIAHTIPKPDTWVMQAMWRESLNRSAVSELVLHTPNLSGLFSADLPHLRTLRIFGRANAPRGSTSLSDDDRQVLRKKRGTSPITTLELVPGSHDADFAVYADLLAWPTALEHFECHDDVHVWRKSQAHVDMEIFRRILEPQRASLRSLCVLFNLPDAEAMNLDFSWFPVLEKLRVAPRATADGPGHVVLPPMLQSTGGRSLTGWKGTTWSSREAATWEWCI</sequence>
<protein>
    <submittedName>
        <fullName evidence="1">Uncharacterized protein</fullName>
    </submittedName>
</protein>
<organism evidence="1 2">
    <name type="scientific">Lophium mytilinum</name>
    <dbReference type="NCBI Taxonomy" id="390894"/>
    <lineage>
        <taxon>Eukaryota</taxon>
        <taxon>Fungi</taxon>
        <taxon>Dikarya</taxon>
        <taxon>Ascomycota</taxon>
        <taxon>Pezizomycotina</taxon>
        <taxon>Dothideomycetes</taxon>
        <taxon>Pleosporomycetidae</taxon>
        <taxon>Mytilinidiales</taxon>
        <taxon>Mytilinidiaceae</taxon>
        <taxon>Lophium</taxon>
    </lineage>
</organism>
<name>A0A6A6R6E4_9PEZI</name>
<evidence type="ECO:0000313" key="1">
    <source>
        <dbReference type="EMBL" id="KAF2499924.1"/>
    </source>
</evidence>
<reference evidence="1" key="1">
    <citation type="journal article" date="2020" name="Stud. Mycol.">
        <title>101 Dothideomycetes genomes: a test case for predicting lifestyles and emergence of pathogens.</title>
        <authorList>
            <person name="Haridas S."/>
            <person name="Albert R."/>
            <person name="Binder M."/>
            <person name="Bloem J."/>
            <person name="Labutti K."/>
            <person name="Salamov A."/>
            <person name="Andreopoulos B."/>
            <person name="Baker S."/>
            <person name="Barry K."/>
            <person name="Bills G."/>
            <person name="Bluhm B."/>
            <person name="Cannon C."/>
            <person name="Castanera R."/>
            <person name="Culley D."/>
            <person name="Daum C."/>
            <person name="Ezra D."/>
            <person name="Gonzalez J."/>
            <person name="Henrissat B."/>
            <person name="Kuo A."/>
            <person name="Liang C."/>
            <person name="Lipzen A."/>
            <person name="Lutzoni F."/>
            <person name="Magnuson J."/>
            <person name="Mondo S."/>
            <person name="Nolan M."/>
            <person name="Ohm R."/>
            <person name="Pangilinan J."/>
            <person name="Park H.-J."/>
            <person name="Ramirez L."/>
            <person name="Alfaro M."/>
            <person name="Sun H."/>
            <person name="Tritt A."/>
            <person name="Yoshinaga Y."/>
            <person name="Zwiers L.-H."/>
            <person name="Turgeon B."/>
            <person name="Goodwin S."/>
            <person name="Spatafora J."/>
            <person name="Crous P."/>
            <person name="Grigoriev I."/>
        </authorList>
    </citation>
    <scope>NUCLEOTIDE SEQUENCE</scope>
    <source>
        <strain evidence="1">CBS 269.34</strain>
    </source>
</reference>
<dbReference type="AlphaFoldDB" id="A0A6A6R6E4"/>
<accession>A0A6A6R6E4</accession>
<dbReference type="EMBL" id="MU004183">
    <property type="protein sequence ID" value="KAF2499924.1"/>
    <property type="molecule type" value="Genomic_DNA"/>
</dbReference>
<keyword evidence="2" id="KW-1185">Reference proteome</keyword>
<proteinExistence type="predicted"/>
<dbReference type="Proteomes" id="UP000799750">
    <property type="component" value="Unassembled WGS sequence"/>
</dbReference>
<gene>
    <name evidence="1" type="ORF">BU16DRAFT_556414</name>
</gene>